<gene>
    <name evidence="2" type="ORF">NDU88_002171</name>
</gene>
<feature type="region of interest" description="Disordered" evidence="1">
    <location>
        <begin position="1"/>
        <end position="70"/>
    </location>
</feature>
<name>A0AAV7UUS8_PLEWA</name>
<dbReference type="EMBL" id="JANPWB010000004">
    <property type="protein sequence ID" value="KAJ1192865.1"/>
    <property type="molecule type" value="Genomic_DNA"/>
</dbReference>
<sequence length="70" mass="8033">MPENQLKMMEAGALGEKEELSQGIPRPKEDTKDADQLKEPGAREALPLWRWDPMMKRKRGSATGRRQVTR</sequence>
<evidence type="ECO:0000313" key="2">
    <source>
        <dbReference type="EMBL" id="KAJ1192865.1"/>
    </source>
</evidence>
<organism evidence="2 3">
    <name type="scientific">Pleurodeles waltl</name>
    <name type="common">Iberian ribbed newt</name>
    <dbReference type="NCBI Taxonomy" id="8319"/>
    <lineage>
        <taxon>Eukaryota</taxon>
        <taxon>Metazoa</taxon>
        <taxon>Chordata</taxon>
        <taxon>Craniata</taxon>
        <taxon>Vertebrata</taxon>
        <taxon>Euteleostomi</taxon>
        <taxon>Amphibia</taxon>
        <taxon>Batrachia</taxon>
        <taxon>Caudata</taxon>
        <taxon>Salamandroidea</taxon>
        <taxon>Salamandridae</taxon>
        <taxon>Pleurodelinae</taxon>
        <taxon>Pleurodeles</taxon>
    </lineage>
</organism>
<protein>
    <submittedName>
        <fullName evidence="2">Uncharacterized protein</fullName>
    </submittedName>
</protein>
<accession>A0AAV7UUS8</accession>
<dbReference type="Proteomes" id="UP001066276">
    <property type="component" value="Chromosome 2_2"/>
</dbReference>
<evidence type="ECO:0000256" key="1">
    <source>
        <dbReference type="SAM" id="MobiDB-lite"/>
    </source>
</evidence>
<reference evidence="2" key="1">
    <citation type="journal article" date="2022" name="bioRxiv">
        <title>Sequencing and chromosome-scale assembly of the giantPleurodeles waltlgenome.</title>
        <authorList>
            <person name="Brown T."/>
            <person name="Elewa A."/>
            <person name="Iarovenko S."/>
            <person name="Subramanian E."/>
            <person name="Araus A.J."/>
            <person name="Petzold A."/>
            <person name="Susuki M."/>
            <person name="Suzuki K.-i.T."/>
            <person name="Hayashi T."/>
            <person name="Toyoda A."/>
            <person name="Oliveira C."/>
            <person name="Osipova E."/>
            <person name="Leigh N.D."/>
            <person name="Simon A."/>
            <person name="Yun M.H."/>
        </authorList>
    </citation>
    <scope>NUCLEOTIDE SEQUENCE</scope>
    <source>
        <strain evidence="2">20211129_DDA</strain>
        <tissue evidence="2">Liver</tissue>
    </source>
</reference>
<dbReference type="AlphaFoldDB" id="A0AAV7UUS8"/>
<comment type="caution">
    <text evidence="2">The sequence shown here is derived from an EMBL/GenBank/DDBJ whole genome shotgun (WGS) entry which is preliminary data.</text>
</comment>
<feature type="compositionally biased region" description="Basic and acidic residues" evidence="1">
    <location>
        <begin position="15"/>
        <end position="42"/>
    </location>
</feature>
<keyword evidence="3" id="KW-1185">Reference proteome</keyword>
<proteinExistence type="predicted"/>
<evidence type="ECO:0000313" key="3">
    <source>
        <dbReference type="Proteomes" id="UP001066276"/>
    </source>
</evidence>